<dbReference type="SUPFAM" id="SSF52540">
    <property type="entry name" value="P-loop containing nucleoside triphosphate hydrolases"/>
    <property type="match status" value="1"/>
</dbReference>
<proteinExistence type="predicted"/>
<reference evidence="1 2" key="1">
    <citation type="journal article" date="2016" name="Nat. Commun.">
        <title>Thousands of microbial genomes shed light on interconnected biogeochemical processes in an aquifer system.</title>
        <authorList>
            <person name="Anantharaman K."/>
            <person name="Brown C.T."/>
            <person name="Hug L.A."/>
            <person name="Sharon I."/>
            <person name="Castelle C.J."/>
            <person name="Probst A.J."/>
            <person name="Thomas B.C."/>
            <person name="Singh A."/>
            <person name="Wilkins M.J."/>
            <person name="Karaoz U."/>
            <person name="Brodie E.L."/>
            <person name="Williams K.H."/>
            <person name="Hubbard S.S."/>
            <person name="Banfield J.F."/>
        </authorList>
    </citation>
    <scope>NUCLEOTIDE SEQUENCE [LARGE SCALE GENOMIC DNA]</scope>
</reference>
<organism evidence="1 2">
    <name type="scientific">candidate division WWE3 bacterium RIFCSPHIGHO2_01_FULL_42_13</name>
    <dbReference type="NCBI Taxonomy" id="1802617"/>
    <lineage>
        <taxon>Bacteria</taxon>
        <taxon>Katanobacteria</taxon>
    </lineage>
</organism>
<dbReference type="Gene3D" id="3.40.50.300">
    <property type="entry name" value="P-loop containing nucleotide triphosphate hydrolases"/>
    <property type="match status" value="1"/>
</dbReference>
<accession>A0A1F4URR1</accession>
<gene>
    <name evidence="1" type="ORF">A2886_02305</name>
</gene>
<comment type="caution">
    <text evidence="1">The sequence shown here is derived from an EMBL/GenBank/DDBJ whole genome shotgun (WGS) entry which is preliminary data.</text>
</comment>
<evidence type="ECO:0008006" key="3">
    <source>
        <dbReference type="Google" id="ProtNLM"/>
    </source>
</evidence>
<sequence length="221" mass="25053">MSSILIYGTTEKSRTSHVRKMLEKLEMKESENNPDLHIVNPEEGKQSIGIAQARESTKFLQERPFSHKHKVVIVNKAELLTVQAQNALLKTLEEPPSYATIILNVKTENSLLATVVSRCRRVRVDESGGDKEAVIDEIDLAEASAILKMSIGERLDWAAEYSKEERGVVIQTMEEWVSELRENLNLTNGKNIEIILNVKKDLEKTNVSLKLALEFLMLKIR</sequence>
<evidence type="ECO:0000313" key="2">
    <source>
        <dbReference type="Proteomes" id="UP000176608"/>
    </source>
</evidence>
<name>A0A1F4URR1_UNCKA</name>
<dbReference type="EMBL" id="MEVA01000006">
    <property type="protein sequence ID" value="OGC47596.1"/>
    <property type="molecule type" value="Genomic_DNA"/>
</dbReference>
<dbReference type="Proteomes" id="UP000176608">
    <property type="component" value="Unassembled WGS sequence"/>
</dbReference>
<dbReference type="STRING" id="1802617.A2886_02305"/>
<dbReference type="AlphaFoldDB" id="A0A1F4URR1"/>
<evidence type="ECO:0000313" key="1">
    <source>
        <dbReference type="EMBL" id="OGC47596.1"/>
    </source>
</evidence>
<dbReference type="PANTHER" id="PTHR11669">
    <property type="entry name" value="REPLICATION FACTOR C / DNA POLYMERASE III GAMMA-TAU SUBUNIT"/>
    <property type="match status" value="1"/>
</dbReference>
<protein>
    <recommendedName>
        <fullName evidence="3">DNA polymerase III subunit delta</fullName>
    </recommendedName>
</protein>
<dbReference type="Pfam" id="PF13177">
    <property type="entry name" value="DNA_pol3_delta2"/>
    <property type="match status" value="1"/>
</dbReference>
<dbReference type="InterPro" id="IPR027417">
    <property type="entry name" value="P-loop_NTPase"/>
</dbReference>
<dbReference type="InterPro" id="IPR050238">
    <property type="entry name" value="DNA_Rep/Repair_Clamp_Loader"/>
</dbReference>
<dbReference type="PANTHER" id="PTHR11669:SF8">
    <property type="entry name" value="DNA POLYMERASE III SUBUNIT DELTA"/>
    <property type="match status" value="1"/>
</dbReference>
<dbReference type="GO" id="GO:0006261">
    <property type="term" value="P:DNA-templated DNA replication"/>
    <property type="evidence" value="ECO:0007669"/>
    <property type="project" value="TreeGrafter"/>
</dbReference>